<keyword evidence="2" id="KW-0808">Transferase</keyword>
<evidence type="ECO:0000313" key="4">
    <source>
        <dbReference type="Proteomes" id="UP000636709"/>
    </source>
</evidence>
<dbReference type="Proteomes" id="UP000636709">
    <property type="component" value="Unassembled WGS sequence"/>
</dbReference>
<comment type="caution">
    <text evidence="3">The sequence shown here is derived from an EMBL/GenBank/DDBJ whole genome shotgun (WGS) entry which is preliminary data.</text>
</comment>
<dbReference type="SUPFAM" id="SSF53756">
    <property type="entry name" value="UDP-Glycosyltransferase/glycogen phosphorylase"/>
    <property type="match status" value="1"/>
</dbReference>
<sequence>MAVTQEDVARAVASEMDGGEEGVAWRARADQGPREEGADAMVRVVLRIPVRATSHVRGLEASDRPFIWVVKPVDPAEFERWLSDDGFETHVGEERGLVVTSWAPQKAILSHRATLGSMTHCGWNSTLECAAAGLPMVTWPHFAELFMNEKLVVNVLRVGVPVGIKATAKWGVEAEAVAVTREDVARAVTAVMDGAARRATAEALGKKARDAVARGGSSDWNVSHLVEHVLGQRKLVA</sequence>
<accession>A0A835EGM1</accession>
<dbReference type="AlphaFoldDB" id="A0A835EGM1"/>
<gene>
    <name evidence="3" type="ORF">HU200_040621</name>
</gene>
<evidence type="ECO:0000313" key="3">
    <source>
        <dbReference type="EMBL" id="KAF8691477.1"/>
    </source>
</evidence>
<dbReference type="PANTHER" id="PTHR48047">
    <property type="entry name" value="GLYCOSYLTRANSFERASE"/>
    <property type="match status" value="1"/>
</dbReference>
<dbReference type="EMBL" id="JACEFO010001965">
    <property type="protein sequence ID" value="KAF8691477.1"/>
    <property type="molecule type" value="Genomic_DNA"/>
</dbReference>
<dbReference type="CDD" id="cd03784">
    <property type="entry name" value="GT1_Gtf-like"/>
    <property type="match status" value="1"/>
</dbReference>
<dbReference type="Gene3D" id="3.40.50.2000">
    <property type="entry name" value="Glycogen Phosphorylase B"/>
    <property type="match status" value="1"/>
</dbReference>
<keyword evidence="4" id="KW-1185">Reference proteome</keyword>
<name>A0A835EGM1_9POAL</name>
<dbReference type="InterPro" id="IPR002213">
    <property type="entry name" value="UDP_glucos_trans"/>
</dbReference>
<protein>
    <submittedName>
        <fullName evidence="3">Uncharacterized protein</fullName>
    </submittedName>
</protein>
<reference evidence="3" key="1">
    <citation type="submission" date="2020-07" db="EMBL/GenBank/DDBJ databases">
        <title>Genome sequence and genetic diversity analysis of an under-domesticated orphan crop, white fonio (Digitaria exilis).</title>
        <authorList>
            <person name="Bennetzen J.L."/>
            <person name="Chen S."/>
            <person name="Ma X."/>
            <person name="Wang X."/>
            <person name="Yssel A.E.J."/>
            <person name="Chaluvadi S.R."/>
            <person name="Johnson M."/>
            <person name="Gangashetty P."/>
            <person name="Hamidou F."/>
            <person name="Sanogo M.D."/>
            <person name="Zwaenepoel A."/>
            <person name="Wallace J."/>
            <person name="Van De Peer Y."/>
            <person name="Van Deynze A."/>
        </authorList>
    </citation>
    <scope>NUCLEOTIDE SEQUENCE</scope>
    <source>
        <tissue evidence="3">Leaves</tissue>
    </source>
</reference>
<proteinExistence type="inferred from homology"/>
<dbReference type="Pfam" id="PF00201">
    <property type="entry name" value="UDPGT"/>
    <property type="match status" value="1"/>
</dbReference>
<dbReference type="GO" id="GO:0035251">
    <property type="term" value="F:UDP-glucosyltransferase activity"/>
    <property type="evidence" value="ECO:0007669"/>
    <property type="project" value="TreeGrafter"/>
</dbReference>
<evidence type="ECO:0000256" key="1">
    <source>
        <dbReference type="ARBA" id="ARBA00009995"/>
    </source>
</evidence>
<organism evidence="3 4">
    <name type="scientific">Digitaria exilis</name>
    <dbReference type="NCBI Taxonomy" id="1010633"/>
    <lineage>
        <taxon>Eukaryota</taxon>
        <taxon>Viridiplantae</taxon>
        <taxon>Streptophyta</taxon>
        <taxon>Embryophyta</taxon>
        <taxon>Tracheophyta</taxon>
        <taxon>Spermatophyta</taxon>
        <taxon>Magnoliopsida</taxon>
        <taxon>Liliopsida</taxon>
        <taxon>Poales</taxon>
        <taxon>Poaceae</taxon>
        <taxon>PACMAD clade</taxon>
        <taxon>Panicoideae</taxon>
        <taxon>Panicodae</taxon>
        <taxon>Paniceae</taxon>
        <taxon>Anthephorinae</taxon>
        <taxon>Digitaria</taxon>
    </lineage>
</organism>
<comment type="similarity">
    <text evidence="1">Belongs to the UDP-glycosyltransferase family.</text>
</comment>
<dbReference type="PANTHER" id="PTHR48047:SF71">
    <property type="entry name" value="GLYCOSYLTRANSFERASE"/>
    <property type="match status" value="1"/>
</dbReference>
<evidence type="ECO:0000256" key="2">
    <source>
        <dbReference type="ARBA" id="ARBA00022679"/>
    </source>
</evidence>
<dbReference type="OrthoDB" id="1925022at2759"/>